<comment type="caution">
    <text evidence="2">The sequence shown here is derived from an EMBL/GenBank/DDBJ whole genome shotgun (WGS) entry which is preliminary data.</text>
</comment>
<protein>
    <submittedName>
        <fullName evidence="2">Uncharacterized protein</fullName>
    </submittedName>
</protein>
<evidence type="ECO:0000256" key="1">
    <source>
        <dbReference type="SAM" id="Phobius"/>
    </source>
</evidence>
<gene>
    <name evidence="2" type="ORF">ANCCAN_10350</name>
</gene>
<dbReference type="EMBL" id="JOJR01000150">
    <property type="protein sequence ID" value="RCN43651.1"/>
    <property type="molecule type" value="Genomic_DNA"/>
</dbReference>
<keyword evidence="1" id="KW-1133">Transmembrane helix</keyword>
<feature type="transmembrane region" description="Helical" evidence="1">
    <location>
        <begin position="59"/>
        <end position="77"/>
    </location>
</feature>
<accession>A0A368GGZ1</accession>
<dbReference type="AlphaFoldDB" id="A0A368GGZ1"/>
<dbReference type="OrthoDB" id="5898691at2759"/>
<sequence length="80" mass="9275">MKLVLENKSFSKNAARIANLFNDKVVHPLAQGAHYMSRLLRYGGRMPEYFYPRAISRDYFSYLNLDLFAIPAVLIVLTTY</sequence>
<organism evidence="2 3">
    <name type="scientific">Ancylostoma caninum</name>
    <name type="common">Dog hookworm</name>
    <dbReference type="NCBI Taxonomy" id="29170"/>
    <lineage>
        <taxon>Eukaryota</taxon>
        <taxon>Metazoa</taxon>
        <taxon>Ecdysozoa</taxon>
        <taxon>Nematoda</taxon>
        <taxon>Chromadorea</taxon>
        <taxon>Rhabditida</taxon>
        <taxon>Rhabditina</taxon>
        <taxon>Rhabditomorpha</taxon>
        <taxon>Strongyloidea</taxon>
        <taxon>Ancylostomatidae</taxon>
        <taxon>Ancylostomatinae</taxon>
        <taxon>Ancylostoma</taxon>
    </lineage>
</organism>
<reference evidence="2 3" key="1">
    <citation type="submission" date="2014-10" db="EMBL/GenBank/DDBJ databases">
        <title>Draft genome of the hookworm Ancylostoma caninum.</title>
        <authorList>
            <person name="Mitreva M."/>
        </authorList>
    </citation>
    <scope>NUCLEOTIDE SEQUENCE [LARGE SCALE GENOMIC DNA]</scope>
    <source>
        <strain evidence="2 3">Baltimore</strain>
    </source>
</reference>
<evidence type="ECO:0000313" key="2">
    <source>
        <dbReference type="EMBL" id="RCN43651.1"/>
    </source>
</evidence>
<dbReference type="Proteomes" id="UP000252519">
    <property type="component" value="Unassembled WGS sequence"/>
</dbReference>
<keyword evidence="1" id="KW-0812">Transmembrane</keyword>
<name>A0A368GGZ1_ANCCA</name>
<dbReference type="STRING" id="29170.A0A368GGZ1"/>
<evidence type="ECO:0000313" key="3">
    <source>
        <dbReference type="Proteomes" id="UP000252519"/>
    </source>
</evidence>
<keyword evidence="3" id="KW-1185">Reference proteome</keyword>
<keyword evidence="1" id="KW-0472">Membrane</keyword>
<proteinExistence type="predicted"/>